<dbReference type="InterPro" id="IPR015943">
    <property type="entry name" value="WD40/YVTN_repeat-like_dom_sf"/>
</dbReference>
<sequence length="1323" mass="145846">MAFQTNVLRDGEWITETVNIQSALRQQAIAAAAAGESVDQDPKPSSFGLLSRTVVQSPMVQRVLPVRLRSKLHNDIAFIGDRFVQIRQLHTDGRLQEIAHKKDFKSRIRSAAVLGDSVEHGLDDETPGGSAKSESDASAMMVDAPSDLTDTESRLLPPQLLVLMLESHDTVFLFLTERPGCPVQFVSSSSALPRSVPYLGLHLAVDPTSRYMATASPEGVLVMFELEDSKTLDSQYAACGCIRPIKSFRIRLFQGVIHQLEFLHPRPEDDYHIILIVIVIRRERARGNPVTRMIIYEWEVGDSLKEVFASDRSGSRLPQEHNLPLFLIPLRFNTAFFTVSEKSIGIVKDCLSGSPVFESLGADPPSQTALHHGARLPLWTAWARPFRRQKYFEKTDIIYLAREDGAIIHIEIEAGGLVPFITNVGCIDANIDLAFTAAYDVYSDILIIGGGSGPGGIWKLAPRTELEQVSVLPSWSPVVDMAVVGSCFRPLPVPDAVFTASGRGSKGSVTQWRWGLQGRISLDIDSGEPVRRSWAFYADAGLGRVNLCAVLAFPDSSAFIQFSEDFGQVEATATQDTHFDLATRTLDVCRSLQGIFIQVTERAVALTCGLKSDSAGRRYPLEEILAMDNVVAGNASCSDDTIAVSSYRDRRFLLHILRVQQTSLERCFTWEVPGDLTSVLLFEAAGSKYVIAGTVLDFVPWIFLYTLAGEIVGDKAIRPLNQAAEDESLQYESITGICRVHEAAGEVYLAAGTRCGHFVMMRIVPQEAIPIILTTESMGVTPVDVFPAPRSFRGTAAVFACCDSNLVMMDDFSPQEKRFLAKHHVWLTDASDGSMPSPAVHSVCSLPSPSSGSSGHISLLAQAGSKLLVANIWPDIGLVPRSIPLEGTPTRLLYSQSWKCLIVALLKGNRPTLAFIDPESGGSIACPTDREGKVTDFITGLGHEGDRILGLCEWTCIKNGSTYVFVLVATKDGRLLVISTASTKAHGPLKRLRYYTQYKRMYKRPIYSVVGDDQGILYCIDKTIRWDVLDLKDRKLKLKSEHELDSPATMLHVAGGHVYALTTRHSVQVIDYKSKRSSGMVVAYSDRVSRSTIHMIEAGSGSDASPPVILLSDQDGGIAGIRIPWRQQRKEFDFVFKTTLPTSVRRFVKARSRPLWLAAGCGDSRPCADQDDGVEVLGVSLDGCMRHFATLHLDLWRFLCLVQIVVRKSNNLSAGSTIAGSGRGAGAEEANRMDLEAELESRQRSKRMHIDGDVLERCLRPRCLGDMFCNGGCFALFCGYLDNLEGGRHTRQLWDAQMTDEERRQQYLQVGYDILDRVLHAVL</sequence>
<evidence type="ECO:0000256" key="1">
    <source>
        <dbReference type="SAM" id="MobiDB-lite"/>
    </source>
</evidence>
<dbReference type="InterPro" id="IPR018846">
    <property type="entry name" value="Beta-prop_RSE1/DDB1/CPSF1_1st"/>
</dbReference>
<dbReference type="Pfam" id="PF10433">
    <property type="entry name" value="Beta-prop_RSE1_1st"/>
    <property type="match status" value="1"/>
</dbReference>
<protein>
    <submittedName>
        <fullName evidence="3">Thermotolerance protein</fullName>
    </submittedName>
</protein>
<name>A0A8H4VDC6_9HYPO</name>
<keyword evidence="4" id="KW-1185">Reference proteome</keyword>
<dbReference type="OrthoDB" id="20774at2759"/>
<accession>A0A8H4VDC6</accession>
<organism evidence="3 4">
    <name type="scientific">Ophiocordyceps camponoti-floridani</name>
    <dbReference type="NCBI Taxonomy" id="2030778"/>
    <lineage>
        <taxon>Eukaryota</taxon>
        <taxon>Fungi</taxon>
        <taxon>Dikarya</taxon>
        <taxon>Ascomycota</taxon>
        <taxon>Pezizomycotina</taxon>
        <taxon>Sordariomycetes</taxon>
        <taxon>Hypocreomycetidae</taxon>
        <taxon>Hypocreales</taxon>
        <taxon>Ophiocordycipitaceae</taxon>
        <taxon>Ophiocordyceps</taxon>
    </lineage>
</organism>
<reference evidence="3 4" key="1">
    <citation type="journal article" date="2020" name="G3 (Bethesda)">
        <title>Genetic Underpinnings of Host Manipulation by Ophiocordyceps as Revealed by Comparative Transcriptomics.</title>
        <authorList>
            <person name="Will I."/>
            <person name="Das B."/>
            <person name="Trinh T."/>
            <person name="Brachmann A."/>
            <person name="Ohm R.A."/>
            <person name="de Bekker C."/>
        </authorList>
    </citation>
    <scope>NUCLEOTIDE SEQUENCE [LARGE SCALE GENOMIC DNA]</scope>
    <source>
        <strain evidence="3 4">EC05</strain>
    </source>
</reference>
<evidence type="ECO:0000313" key="3">
    <source>
        <dbReference type="EMBL" id="KAF4587555.1"/>
    </source>
</evidence>
<comment type="caution">
    <text evidence="3">The sequence shown here is derived from an EMBL/GenBank/DDBJ whole genome shotgun (WGS) entry which is preliminary data.</text>
</comment>
<proteinExistence type="predicted"/>
<evidence type="ECO:0000313" key="4">
    <source>
        <dbReference type="Proteomes" id="UP000562929"/>
    </source>
</evidence>
<feature type="domain" description="RSE1/DDB1/CPSF1 first beta-propeller" evidence="2">
    <location>
        <begin position="60"/>
        <end position="471"/>
    </location>
</feature>
<feature type="region of interest" description="Disordered" evidence="1">
    <location>
        <begin position="117"/>
        <end position="139"/>
    </location>
</feature>
<dbReference type="PANTHER" id="PTHR10644">
    <property type="entry name" value="DNA REPAIR/RNA PROCESSING CPSF FAMILY"/>
    <property type="match status" value="1"/>
</dbReference>
<dbReference type="SUPFAM" id="SSF50998">
    <property type="entry name" value="Quinoprotein alcohol dehydrogenase-like"/>
    <property type="match status" value="1"/>
</dbReference>
<dbReference type="Proteomes" id="UP000562929">
    <property type="component" value="Unassembled WGS sequence"/>
</dbReference>
<evidence type="ECO:0000259" key="2">
    <source>
        <dbReference type="Pfam" id="PF10433"/>
    </source>
</evidence>
<gene>
    <name evidence="3" type="ORF">GQ602_004248</name>
</gene>
<dbReference type="InterPro" id="IPR050358">
    <property type="entry name" value="RSE1/DDB1/CFT1"/>
</dbReference>
<dbReference type="Gene3D" id="2.130.10.10">
    <property type="entry name" value="YVTN repeat-like/Quinoprotein amine dehydrogenase"/>
    <property type="match status" value="2"/>
</dbReference>
<dbReference type="EMBL" id="JAACLJ010000004">
    <property type="protein sequence ID" value="KAF4587555.1"/>
    <property type="molecule type" value="Genomic_DNA"/>
</dbReference>
<dbReference type="InterPro" id="IPR011047">
    <property type="entry name" value="Quinoprotein_ADH-like_sf"/>
</dbReference>